<dbReference type="CDD" id="cd06225">
    <property type="entry name" value="HAMP"/>
    <property type="match status" value="1"/>
</dbReference>
<dbReference type="PROSITE" id="PS50109">
    <property type="entry name" value="HIS_KIN"/>
    <property type="match status" value="1"/>
</dbReference>
<accession>A0AAE3JAZ9</accession>
<dbReference type="Pfam" id="PF00512">
    <property type="entry name" value="HisKA"/>
    <property type="match status" value="1"/>
</dbReference>
<dbReference type="EC" id="2.7.13.3" evidence="3"/>
<evidence type="ECO:0000259" key="16">
    <source>
        <dbReference type="PROSITE" id="PS50885"/>
    </source>
</evidence>
<dbReference type="SUPFAM" id="SSF55874">
    <property type="entry name" value="ATPase domain of HSP90 chaperone/DNA topoisomerase II/histidine kinase"/>
    <property type="match status" value="1"/>
</dbReference>
<dbReference type="InterPro" id="IPR005467">
    <property type="entry name" value="His_kinase_dom"/>
</dbReference>
<evidence type="ECO:0000259" key="15">
    <source>
        <dbReference type="PROSITE" id="PS50109"/>
    </source>
</evidence>
<feature type="transmembrane region" description="Helical" evidence="14">
    <location>
        <begin position="6"/>
        <end position="28"/>
    </location>
</feature>
<dbReference type="Proteomes" id="UP001198242">
    <property type="component" value="Unassembled WGS sequence"/>
</dbReference>
<dbReference type="PROSITE" id="PS50885">
    <property type="entry name" value="HAMP"/>
    <property type="match status" value="1"/>
</dbReference>
<evidence type="ECO:0000313" key="18">
    <source>
        <dbReference type="Proteomes" id="UP001198242"/>
    </source>
</evidence>
<evidence type="ECO:0000256" key="8">
    <source>
        <dbReference type="ARBA" id="ARBA00022741"/>
    </source>
</evidence>
<evidence type="ECO:0000256" key="6">
    <source>
        <dbReference type="ARBA" id="ARBA00022679"/>
    </source>
</evidence>
<dbReference type="SMART" id="SM00304">
    <property type="entry name" value="HAMP"/>
    <property type="match status" value="1"/>
</dbReference>
<keyword evidence="5" id="KW-0597">Phosphoprotein</keyword>
<comment type="subcellular location">
    <subcellularLocation>
        <location evidence="2">Cell membrane</location>
        <topology evidence="2">Multi-pass membrane protein</topology>
    </subcellularLocation>
</comment>
<dbReference type="InterPro" id="IPR050398">
    <property type="entry name" value="HssS/ArlS-like"/>
</dbReference>
<organism evidence="17 18">
    <name type="scientific">Hominilimicola fabiformis</name>
    <dbReference type="NCBI Taxonomy" id="2885356"/>
    <lineage>
        <taxon>Bacteria</taxon>
        <taxon>Bacillati</taxon>
        <taxon>Bacillota</taxon>
        <taxon>Clostridia</taxon>
        <taxon>Eubacteriales</taxon>
        <taxon>Oscillospiraceae</taxon>
        <taxon>Hominilimicola</taxon>
    </lineage>
</organism>
<dbReference type="RefSeq" id="WP_308456854.1">
    <property type="nucleotide sequence ID" value="NZ_JAJEQM010000015.1"/>
</dbReference>
<dbReference type="Gene3D" id="3.30.565.10">
    <property type="entry name" value="Histidine kinase-like ATPase, C-terminal domain"/>
    <property type="match status" value="1"/>
</dbReference>
<dbReference type="InterPro" id="IPR003660">
    <property type="entry name" value="HAMP_dom"/>
</dbReference>
<dbReference type="InterPro" id="IPR003594">
    <property type="entry name" value="HATPase_dom"/>
</dbReference>
<keyword evidence="9 17" id="KW-0418">Kinase</keyword>
<sequence>MRFTMIATYLAIIVTTLVLMSIYIISLLSENLYSTETINMFAKANIISETIADVWGSDTSATSAQKFSDVVERSLAGTNIRGVVTNKSYSVLYDTNEESQLIGKVFMRDVLKRALDGEQADIITTGENNMRLISVAVPVTFGGEIIGSVYLAESINTIDDTVRTTRNSLIVFSTLIVILIGMLSLGMSYIITSPIEEFIAVAKEISKGNFSKHVEVKGHNEIAQMAQMLNYMCDELELLEEKRRKFVSDASHELKTPMAGIKLICDSLVAAENPDPAMVKEFLGDMSDEVDRLTRIVERLLVLTKLDAGGNSLKLEEVDIKMLISQVVKKLTPIANAKDIVIYVDNHQTEFSPILLDYDKMYEAIYNIADNAIKYSPEGGFVHIDLTADNDCLTIKIEDNGPGIPEGERDRIFERFYRLDDSRARDTGGTGLGLAITKEAVLMHNGTIDVANVSDIGSVFTIRLPYKITIGGQNEK</sequence>
<dbReference type="SUPFAM" id="SSF158472">
    <property type="entry name" value="HAMP domain-like"/>
    <property type="match status" value="1"/>
</dbReference>
<feature type="domain" description="Histidine kinase" evidence="15">
    <location>
        <begin position="249"/>
        <end position="468"/>
    </location>
</feature>
<dbReference type="Gene3D" id="1.10.287.130">
    <property type="match status" value="1"/>
</dbReference>
<keyword evidence="13 14" id="KW-0472">Membrane</keyword>
<dbReference type="InterPro" id="IPR036890">
    <property type="entry name" value="HATPase_C_sf"/>
</dbReference>
<dbReference type="Pfam" id="PF00672">
    <property type="entry name" value="HAMP"/>
    <property type="match status" value="1"/>
</dbReference>
<dbReference type="FunFam" id="3.30.565.10:FF:000006">
    <property type="entry name" value="Sensor histidine kinase WalK"/>
    <property type="match status" value="1"/>
</dbReference>
<dbReference type="PRINTS" id="PR00344">
    <property type="entry name" value="BCTRLSENSOR"/>
</dbReference>
<evidence type="ECO:0000313" key="17">
    <source>
        <dbReference type="EMBL" id="MCC2211255.1"/>
    </source>
</evidence>
<proteinExistence type="predicted"/>
<dbReference type="InterPro" id="IPR004358">
    <property type="entry name" value="Sig_transdc_His_kin-like_C"/>
</dbReference>
<comment type="caution">
    <text evidence="17">The sequence shown here is derived from an EMBL/GenBank/DDBJ whole genome shotgun (WGS) entry which is preliminary data.</text>
</comment>
<dbReference type="Gene3D" id="3.30.450.20">
    <property type="entry name" value="PAS domain"/>
    <property type="match status" value="1"/>
</dbReference>
<dbReference type="PANTHER" id="PTHR45528:SF1">
    <property type="entry name" value="SENSOR HISTIDINE KINASE CPXA"/>
    <property type="match status" value="1"/>
</dbReference>
<evidence type="ECO:0000256" key="10">
    <source>
        <dbReference type="ARBA" id="ARBA00022840"/>
    </source>
</evidence>
<dbReference type="GO" id="GO:0000155">
    <property type="term" value="F:phosphorelay sensor kinase activity"/>
    <property type="evidence" value="ECO:0007669"/>
    <property type="project" value="InterPro"/>
</dbReference>
<keyword evidence="12" id="KW-0902">Two-component regulatory system</keyword>
<dbReference type="SMART" id="SM00388">
    <property type="entry name" value="HisKA"/>
    <property type="match status" value="1"/>
</dbReference>
<keyword evidence="8" id="KW-0547">Nucleotide-binding</keyword>
<evidence type="ECO:0000256" key="3">
    <source>
        <dbReference type="ARBA" id="ARBA00012438"/>
    </source>
</evidence>
<dbReference type="PANTHER" id="PTHR45528">
    <property type="entry name" value="SENSOR HISTIDINE KINASE CPXA"/>
    <property type="match status" value="1"/>
</dbReference>
<keyword evidence="18" id="KW-1185">Reference proteome</keyword>
<gene>
    <name evidence="17" type="ORF">LKE05_10700</name>
</gene>
<evidence type="ECO:0000256" key="2">
    <source>
        <dbReference type="ARBA" id="ARBA00004651"/>
    </source>
</evidence>
<dbReference type="InterPro" id="IPR029151">
    <property type="entry name" value="Sensor-like_sf"/>
</dbReference>
<keyword evidence="4" id="KW-1003">Cell membrane</keyword>
<evidence type="ECO:0000256" key="11">
    <source>
        <dbReference type="ARBA" id="ARBA00022989"/>
    </source>
</evidence>
<dbReference type="InterPro" id="IPR003661">
    <property type="entry name" value="HisK_dim/P_dom"/>
</dbReference>
<dbReference type="GO" id="GO:0005524">
    <property type="term" value="F:ATP binding"/>
    <property type="evidence" value="ECO:0007669"/>
    <property type="project" value="UniProtKB-KW"/>
</dbReference>
<dbReference type="EMBL" id="JAJEQM010000015">
    <property type="protein sequence ID" value="MCC2211255.1"/>
    <property type="molecule type" value="Genomic_DNA"/>
</dbReference>
<dbReference type="InterPro" id="IPR036097">
    <property type="entry name" value="HisK_dim/P_sf"/>
</dbReference>
<keyword evidence="7 14" id="KW-0812">Transmembrane</keyword>
<reference evidence="17 18" key="1">
    <citation type="submission" date="2021-10" db="EMBL/GenBank/DDBJ databases">
        <title>Anaerobic single-cell dispensing facilitates the cultivation of human gut bacteria.</title>
        <authorList>
            <person name="Afrizal A."/>
        </authorList>
    </citation>
    <scope>NUCLEOTIDE SEQUENCE [LARGE SCALE GENOMIC DNA]</scope>
    <source>
        <strain evidence="17 18">CLA-AA-H232</strain>
    </source>
</reference>
<dbReference type="FunFam" id="1.10.287.130:FF:000001">
    <property type="entry name" value="Two-component sensor histidine kinase"/>
    <property type="match status" value="1"/>
</dbReference>
<dbReference type="CDD" id="cd00082">
    <property type="entry name" value="HisKA"/>
    <property type="match status" value="1"/>
</dbReference>
<keyword evidence="10" id="KW-0067">ATP-binding</keyword>
<evidence type="ECO:0000256" key="1">
    <source>
        <dbReference type="ARBA" id="ARBA00000085"/>
    </source>
</evidence>
<evidence type="ECO:0000256" key="5">
    <source>
        <dbReference type="ARBA" id="ARBA00022553"/>
    </source>
</evidence>
<dbReference type="SMART" id="SM00387">
    <property type="entry name" value="HATPase_c"/>
    <property type="match status" value="1"/>
</dbReference>
<feature type="domain" description="HAMP" evidence="16">
    <location>
        <begin position="189"/>
        <end position="241"/>
    </location>
</feature>
<keyword evidence="6" id="KW-0808">Transferase</keyword>
<dbReference type="Gene3D" id="1.10.8.500">
    <property type="entry name" value="HAMP domain in histidine kinase"/>
    <property type="match status" value="1"/>
</dbReference>
<dbReference type="AlphaFoldDB" id="A0AAE3JAZ9"/>
<dbReference type="Pfam" id="PF02518">
    <property type="entry name" value="HATPase_c"/>
    <property type="match status" value="1"/>
</dbReference>
<evidence type="ECO:0000256" key="13">
    <source>
        <dbReference type="ARBA" id="ARBA00023136"/>
    </source>
</evidence>
<dbReference type="CDD" id="cd00075">
    <property type="entry name" value="HATPase"/>
    <property type="match status" value="1"/>
</dbReference>
<evidence type="ECO:0000256" key="7">
    <source>
        <dbReference type="ARBA" id="ARBA00022692"/>
    </source>
</evidence>
<keyword evidence="11 14" id="KW-1133">Transmembrane helix</keyword>
<evidence type="ECO:0000256" key="14">
    <source>
        <dbReference type="SAM" id="Phobius"/>
    </source>
</evidence>
<dbReference type="SUPFAM" id="SSF47384">
    <property type="entry name" value="Homodimeric domain of signal transducing histidine kinase"/>
    <property type="match status" value="1"/>
</dbReference>
<protein>
    <recommendedName>
        <fullName evidence="3">histidine kinase</fullName>
        <ecNumber evidence="3">2.7.13.3</ecNumber>
    </recommendedName>
</protein>
<name>A0AAE3JAZ9_9FIRM</name>
<comment type="catalytic activity">
    <reaction evidence="1">
        <text>ATP + protein L-histidine = ADP + protein N-phospho-L-histidine.</text>
        <dbReference type="EC" id="2.7.13.3"/>
    </reaction>
</comment>
<dbReference type="SUPFAM" id="SSF103190">
    <property type="entry name" value="Sensory domain-like"/>
    <property type="match status" value="1"/>
</dbReference>
<feature type="transmembrane region" description="Helical" evidence="14">
    <location>
        <begin position="169"/>
        <end position="191"/>
    </location>
</feature>
<evidence type="ECO:0000256" key="9">
    <source>
        <dbReference type="ARBA" id="ARBA00022777"/>
    </source>
</evidence>
<dbReference type="GO" id="GO:0005886">
    <property type="term" value="C:plasma membrane"/>
    <property type="evidence" value="ECO:0007669"/>
    <property type="project" value="UniProtKB-SubCell"/>
</dbReference>
<evidence type="ECO:0000256" key="4">
    <source>
        <dbReference type="ARBA" id="ARBA00022475"/>
    </source>
</evidence>
<evidence type="ECO:0000256" key="12">
    <source>
        <dbReference type="ARBA" id="ARBA00023012"/>
    </source>
</evidence>